<dbReference type="AlphaFoldDB" id="A0A849APF9"/>
<dbReference type="GO" id="GO:0006753">
    <property type="term" value="P:nucleoside phosphate metabolic process"/>
    <property type="evidence" value="ECO:0007669"/>
    <property type="project" value="TreeGrafter"/>
</dbReference>
<evidence type="ECO:0000313" key="4">
    <source>
        <dbReference type="Proteomes" id="UP000557772"/>
    </source>
</evidence>
<dbReference type="Pfam" id="PF00293">
    <property type="entry name" value="NUDIX"/>
    <property type="match status" value="1"/>
</dbReference>
<evidence type="ECO:0000256" key="1">
    <source>
        <dbReference type="ARBA" id="ARBA00022801"/>
    </source>
</evidence>
<organism evidence="3 4">
    <name type="scientific">Flexivirga aerilata</name>
    <dbReference type="NCBI Taxonomy" id="1656889"/>
    <lineage>
        <taxon>Bacteria</taxon>
        <taxon>Bacillati</taxon>
        <taxon>Actinomycetota</taxon>
        <taxon>Actinomycetes</taxon>
        <taxon>Micrococcales</taxon>
        <taxon>Dermacoccaceae</taxon>
        <taxon>Flexivirga</taxon>
    </lineage>
</organism>
<reference evidence="3 4" key="1">
    <citation type="submission" date="2020-05" db="EMBL/GenBank/DDBJ databases">
        <title>Flexivirga sp. ID2601S isolated from air conditioner.</title>
        <authorList>
            <person name="Kim D.H."/>
        </authorList>
    </citation>
    <scope>NUCLEOTIDE SEQUENCE [LARGE SCALE GENOMIC DNA]</scope>
    <source>
        <strain evidence="3 4">ID2601S</strain>
    </source>
</reference>
<dbReference type="GO" id="GO:0019693">
    <property type="term" value="P:ribose phosphate metabolic process"/>
    <property type="evidence" value="ECO:0007669"/>
    <property type="project" value="TreeGrafter"/>
</dbReference>
<comment type="caution">
    <text evidence="3">The sequence shown here is derived from an EMBL/GenBank/DDBJ whole genome shotgun (WGS) entry which is preliminary data.</text>
</comment>
<proteinExistence type="predicted"/>
<dbReference type="PANTHER" id="PTHR11839:SF31">
    <property type="entry name" value="ADP-RIBOSE PYROPHOSPHATASE"/>
    <property type="match status" value="1"/>
</dbReference>
<keyword evidence="1 3" id="KW-0378">Hydrolase</keyword>
<name>A0A849APF9_9MICO</name>
<dbReference type="CDD" id="cd24158">
    <property type="entry name" value="NUDIX_ADPRase_Rv1700"/>
    <property type="match status" value="1"/>
</dbReference>
<dbReference type="GO" id="GO:0016787">
    <property type="term" value="F:hydrolase activity"/>
    <property type="evidence" value="ECO:0007669"/>
    <property type="project" value="UniProtKB-KW"/>
</dbReference>
<dbReference type="InterPro" id="IPR000086">
    <property type="entry name" value="NUDIX_hydrolase_dom"/>
</dbReference>
<gene>
    <name evidence="3" type="ORF">HJ588_18740</name>
</gene>
<dbReference type="SUPFAM" id="SSF55811">
    <property type="entry name" value="Nudix"/>
    <property type="match status" value="1"/>
</dbReference>
<dbReference type="PROSITE" id="PS51462">
    <property type="entry name" value="NUDIX"/>
    <property type="match status" value="1"/>
</dbReference>
<protein>
    <submittedName>
        <fullName evidence="3">NUDIX hydrolase</fullName>
    </submittedName>
</protein>
<feature type="domain" description="Nudix hydrolase" evidence="2">
    <location>
        <begin position="56"/>
        <end position="193"/>
    </location>
</feature>
<dbReference type="EMBL" id="JABENB010000003">
    <property type="protein sequence ID" value="NNG41301.1"/>
    <property type="molecule type" value="Genomic_DNA"/>
</dbReference>
<evidence type="ECO:0000259" key="2">
    <source>
        <dbReference type="PROSITE" id="PS51462"/>
    </source>
</evidence>
<keyword evidence="4" id="KW-1185">Reference proteome</keyword>
<dbReference type="RefSeq" id="WP_171158474.1">
    <property type="nucleotide sequence ID" value="NZ_JABENB010000003.1"/>
</dbReference>
<dbReference type="InterPro" id="IPR015797">
    <property type="entry name" value="NUDIX_hydrolase-like_dom_sf"/>
</dbReference>
<dbReference type="Proteomes" id="UP000557772">
    <property type="component" value="Unassembled WGS sequence"/>
</dbReference>
<accession>A0A849APF9</accession>
<dbReference type="GO" id="GO:0005829">
    <property type="term" value="C:cytosol"/>
    <property type="evidence" value="ECO:0007669"/>
    <property type="project" value="TreeGrafter"/>
</dbReference>
<dbReference type="PANTHER" id="PTHR11839">
    <property type="entry name" value="UDP/ADP-SUGAR PYROPHOSPHATASE"/>
    <property type="match status" value="1"/>
</dbReference>
<dbReference type="Gene3D" id="3.90.79.10">
    <property type="entry name" value="Nucleoside Triphosphate Pyrophosphohydrolase"/>
    <property type="match status" value="1"/>
</dbReference>
<sequence length="222" mass="24184">MTGHGDHPTLPDDFRDRLDPQPVVSSTVGYRGRVWDVVTDEVDLGPEGGRVTRDYVRHTGAVAVLAVRGEPGAEEVLLIQQYRHPVGTFDWEIPAGLLDVAGEDPRDAAARELREEADLDATRWDVLLDLFTSPGAVSENLRVFLARDVHPAVAEGFVREGEEAGMPTAWVALDAVVEAALTGRMHNGIAIASVLAGSVAREKNWTTLRPADAPWPEHPAYR</sequence>
<evidence type="ECO:0000313" key="3">
    <source>
        <dbReference type="EMBL" id="NNG41301.1"/>
    </source>
</evidence>